<evidence type="ECO:0000313" key="1">
    <source>
        <dbReference type="EMBL" id="RLN04287.1"/>
    </source>
</evidence>
<dbReference type="AlphaFoldDB" id="A0A3L6RIC8"/>
<dbReference type="Proteomes" id="UP000275267">
    <property type="component" value="Unassembled WGS sequence"/>
</dbReference>
<reference evidence="2" key="1">
    <citation type="journal article" date="2019" name="Nat. Commun.">
        <title>The genome of broomcorn millet.</title>
        <authorList>
            <person name="Zou C."/>
            <person name="Miki D."/>
            <person name="Li D."/>
            <person name="Tang Q."/>
            <person name="Xiao L."/>
            <person name="Rajput S."/>
            <person name="Deng P."/>
            <person name="Jia W."/>
            <person name="Huang R."/>
            <person name="Zhang M."/>
            <person name="Sun Y."/>
            <person name="Hu J."/>
            <person name="Fu X."/>
            <person name="Schnable P.S."/>
            <person name="Li F."/>
            <person name="Zhang H."/>
            <person name="Feng B."/>
            <person name="Zhu X."/>
            <person name="Liu R."/>
            <person name="Schnable J.C."/>
            <person name="Zhu J.-K."/>
            <person name="Zhang H."/>
        </authorList>
    </citation>
    <scope>NUCLEOTIDE SEQUENCE [LARGE SCALE GENOMIC DNA]</scope>
</reference>
<evidence type="ECO:0000313" key="2">
    <source>
        <dbReference type="Proteomes" id="UP000275267"/>
    </source>
</evidence>
<organism evidence="1 2">
    <name type="scientific">Panicum miliaceum</name>
    <name type="common">Proso millet</name>
    <name type="synonym">Broomcorn millet</name>
    <dbReference type="NCBI Taxonomy" id="4540"/>
    <lineage>
        <taxon>Eukaryota</taxon>
        <taxon>Viridiplantae</taxon>
        <taxon>Streptophyta</taxon>
        <taxon>Embryophyta</taxon>
        <taxon>Tracheophyta</taxon>
        <taxon>Spermatophyta</taxon>
        <taxon>Magnoliopsida</taxon>
        <taxon>Liliopsida</taxon>
        <taxon>Poales</taxon>
        <taxon>Poaceae</taxon>
        <taxon>PACMAD clade</taxon>
        <taxon>Panicoideae</taxon>
        <taxon>Panicodae</taxon>
        <taxon>Paniceae</taxon>
        <taxon>Panicinae</taxon>
        <taxon>Panicum</taxon>
        <taxon>Panicum sect. Panicum</taxon>
    </lineage>
</organism>
<protein>
    <submittedName>
        <fullName evidence="1">Uncharacterized protein</fullName>
    </submittedName>
</protein>
<proteinExistence type="predicted"/>
<keyword evidence="2" id="KW-1185">Reference proteome</keyword>
<comment type="caution">
    <text evidence="1">The sequence shown here is derived from an EMBL/GenBank/DDBJ whole genome shotgun (WGS) entry which is preliminary data.</text>
</comment>
<dbReference type="EMBL" id="PQIB02000008">
    <property type="protein sequence ID" value="RLN04287.1"/>
    <property type="molecule type" value="Genomic_DNA"/>
</dbReference>
<gene>
    <name evidence="1" type="ORF">C2845_PM13G08240</name>
</gene>
<sequence>MDEPLPSQSGTSYRLLKSAKICRSPGGTANNKQLHSSPFDEMEPASIVAFTGGVLGPLTMLLFRAEPFLNLLRRFVGCLHNPQPRPRRPVRAPWKRD</sequence>
<accession>A0A3L6RIC8</accession>
<name>A0A3L6RIC8_PANMI</name>